<evidence type="ECO:0000259" key="10">
    <source>
        <dbReference type="Pfam" id="PF21317"/>
    </source>
</evidence>
<dbReference type="Gene3D" id="3.20.20.80">
    <property type="entry name" value="Glycosidases"/>
    <property type="match status" value="1"/>
</dbReference>
<dbReference type="AlphaFoldDB" id="E8N257"/>
<dbReference type="GO" id="GO:0004565">
    <property type="term" value="F:beta-galactosidase activity"/>
    <property type="evidence" value="ECO:0007669"/>
    <property type="project" value="UniProtKB-EC"/>
</dbReference>
<comment type="similarity">
    <text evidence="2">Belongs to the glycosyl hydrolase 35 family.</text>
</comment>
<dbReference type="SUPFAM" id="SSF49785">
    <property type="entry name" value="Galactose-binding domain-like"/>
    <property type="match status" value="1"/>
</dbReference>
<dbReference type="InterPro" id="IPR048912">
    <property type="entry name" value="BetaGal1-like_ABD1"/>
</dbReference>
<dbReference type="FunFam" id="3.20.20.80:FF:000115">
    <property type="entry name" value="Beta-galactosidase"/>
    <property type="match status" value="1"/>
</dbReference>
<dbReference type="GO" id="GO:0005975">
    <property type="term" value="P:carbohydrate metabolic process"/>
    <property type="evidence" value="ECO:0007669"/>
    <property type="project" value="InterPro"/>
</dbReference>
<dbReference type="InterPro" id="IPR008979">
    <property type="entry name" value="Galactose-bd-like_sf"/>
</dbReference>
<dbReference type="RefSeq" id="WP_013561348.1">
    <property type="nucleotide sequence ID" value="NC_014960.1"/>
</dbReference>
<dbReference type="InterPro" id="IPR001944">
    <property type="entry name" value="Glycoside_Hdrlase_35"/>
</dbReference>
<evidence type="ECO:0000259" key="11">
    <source>
        <dbReference type="Pfam" id="PF21467"/>
    </source>
</evidence>
<feature type="domain" description="Glycoside hydrolase 35 catalytic" evidence="9">
    <location>
        <begin position="11"/>
        <end position="326"/>
    </location>
</feature>
<dbReference type="PRINTS" id="PR00742">
    <property type="entry name" value="GLHYDRLASE35"/>
</dbReference>
<evidence type="ECO:0000313" key="12">
    <source>
        <dbReference type="EMBL" id="BAJ65004.1"/>
    </source>
</evidence>
<dbReference type="InterPro" id="IPR048913">
    <property type="entry name" value="BetaGal_gal-bd"/>
</dbReference>
<keyword evidence="6" id="KW-0325">Glycoprotein</keyword>
<evidence type="ECO:0000313" key="13">
    <source>
        <dbReference type="Proteomes" id="UP000008922"/>
    </source>
</evidence>
<dbReference type="OrthoDB" id="9813184at2"/>
<dbReference type="PROSITE" id="PS01182">
    <property type="entry name" value="GLYCOSYL_HYDROL_F35"/>
    <property type="match status" value="1"/>
</dbReference>
<dbReference type="FunFam" id="2.60.120.260:FF:000021">
    <property type="entry name" value="Beta-galactosidase"/>
    <property type="match status" value="1"/>
</dbReference>
<accession>E8N257</accession>
<evidence type="ECO:0000256" key="7">
    <source>
        <dbReference type="ARBA" id="ARBA00023295"/>
    </source>
</evidence>
<dbReference type="STRING" id="926569.ANT_29780"/>
<dbReference type="eggNOG" id="COG1874">
    <property type="taxonomic scope" value="Bacteria"/>
</dbReference>
<evidence type="ECO:0000256" key="1">
    <source>
        <dbReference type="ARBA" id="ARBA00001412"/>
    </source>
</evidence>
<dbReference type="Proteomes" id="UP000008922">
    <property type="component" value="Chromosome"/>
</dbReference>
<keyword evidence="5 12" id="KW-0378">Hydrolase</keyword>
<comment type="catalytic activity">
    <reaction evidence="1">
        <text>Hydrolysis of terminal non-reducing beta-D-galactose residues in beta-D-galactosides.</text>
        <dbReference type="EC" id="3.2.1.23"/>
    </reaction>
</comment>
<evidence type="ECO:0000256" key="8">
    <source>
        <dbReference type="PIRSR" id="PIRSR006336-1"/>
    </source>
</evidence>
<dbReference type="Pfam" id="PF01301">
    <property type="entry name" value="Glyco_hydro_35"/>
    <property type="match status" value="1"/>
</dbReference>
<keyword evidence="13" id="KW-1185">Reference proteome</keyword>
<keyword evidence="7 12" id="KW-0326">Glycosidase</keyword>
<proteinExistence type="inferred from homology"/>
<dbReference type="InterPro" id="IPR017853">
    <property type="entry name" value="GH"/>
</dbReference>
<gene>
    <name evidence="12" type="ordered locus">ANT_29780</name>
</gene>
<evidence type="ECO:0000256" key="3">
    <source>
        <dbReference type="ARBA" id="ARBA00012756"/>
    </source>
</evidence>
<feature type="domain" description="Beta-galactosidase 1-like first all-beta" evidence="10">
    <location>
        <begin position="371"/>
        <end position="482"/>
    </location>
</feature>
<reference evidence="12 13" key="1">
    <citation type="submission" date="2010-12" db="EMBL/GenBank/DDBJ databases">
        <title>Whole genome sequence of Anaerolinea thermophila UNI-1.</title>
        <authorList>
            <person name="Narita-Yamada S."/>
            <person name="Kishi E."/>
            <person name="Watanabe Y."/>
            <person name="Takasaki K."/>
            <person name="Ankai A."/>
            <person name="Oguchi A."/>
            <person name="Fukui S."/>
            <person name="Takahashi M."/>
            <person name="Yashiro I."/>
            <person name="Hosoyama A."/>
            <person name="Sekiguchi Y."/>
            <person name="Hanada S."/>
            <person name="Fujita N."/>
        </authorList>
    </citation>
    <scope>NUCLEOTIDE SEQUENCE [LARGE SCALE GENOMIC DNA]</scope>
    <source>
        <strain evidence="13">DSM 14523 / JCM 11388 / NBRC 100420 / UNI-1</strain>
    </source>
</reference>
<sequence>MSTLTIEGDHFELDGEPFRILAGAMHYFRVHPAYWKDRLLKLKAMGLNTVETYVAWNLHEPHEGEFHFGDWLNIERYIELAGELGLYVIVRPGPYICAEWEMGGLPAWLLKDPQMKLRCMYQPYLDAVGEYFSQLMHRLVPLQSTRGGPIIAMQVENEYGSYGNDTRYLKYLEELLRQCGVDVLLFTADGVADEMMQYGSLPHLFKAVNFGNRPGDAFEKLREYQTGGPLLVAEFWDGWFDHWGERHHTRSAGEVARVLDDLLSEGASVNLYMFHGGTNFGFMNGANAFPSPHYTPTVTSYDYDAPLSECGNITPKYEAMREVIGKYVDLPEMPDFPPVVRHAYGKVQLDEWAPLLSQVDVLSTPEYSTVPLPMEMYDQNYGFILYETQLSGPREEARLIIRGLHDRGHVFVDNELIGIVDRENHAKPLSFSVQDQGVRLHILVENMGRVNYGPDLADRKGITEGVLLGQQWLFGWTVYPLPLEDLSAIRYLPGEPEEFPAFLRGTWTINGTPADTFLALPGWTKGVVWINGFNIGRYWKRGPQKTLYVPAPLLKEGENEIVVLELDDLHHPVVEFRNHAELG</sequence>
<protein>
    <recommendedName>
        <fullName evidence="3">beta-galactosidase</fullName>
        <ecNumber evidence="3">3.2.1.23</ecNumber>
    </recommendedName>
</protein>
<dbReference type="SUPFAM" id="SSF51445">
    <property type="entry name" value="(Trans)glycosidases"/>
    <property type="match status" value="1"/>
</dbReference>
<feature type="active site" description="Nucleophile" evidence="8">
    <location>
        <position position="234"/>
    </location>
</feature>
<dbReference type="InterPro" id="IPR026283">
    <property type="entry name" value="B-gal_1-like"/>
</dbReference>
<dbReference type="InParanoid" id="E8N257"/>
<dbReference type="Pfam" id="PF21317">
    <property type="entry name" value="BetaGal_ABD_1"/>
    <property type="match status" value="1"/>
</dbReference>
<dbReference type="PIRSF" id="PIRSF006336">
    <property type="entry name" value="B-gal"/>
    <property type="match status" value="1"/>
</dbReference>
<evidence type="ECO:0000259" key="9">
    <source>
        <dbReference type="Pfam" id="PF01301"/>
    </source>
</evidence>
<organism evidence="12 13">
    <name type="scientific">Anaerolinea thermophila (strain DSM 14523 / JCM 11388 / NBRC 100420 / UNI-1)</name>
    <dbReference type="NCBI Taxonomy" id="926569"/>
    <lineage>
        <taxon>Bacteria</taxon>
        <taxon>Bacillati</taxon>
        <taxon>Chloroflexota</taxon>
        <taxon>Anaerolineae</taxon>
        <taxon>Anaerolineales</taxon>
        <taxon>Anaerolineaceae</taxon>
        <taxon>Anaerolinea</taxon>
    </lineage>
</organism>
<feature type="active site" description="Proton donor" evidence="8">
    <location>
        <position position="158"/>
    </location>
</feature>
<dbReference type="InterPro" id="IPR019801">
    <property type="entry name" value="Glyco_hydro_35_CS"/>
</dbReference>
<dbReference type="KEGG" id="atm:ANT_29780"/>
<dbReference type="PANTHER" id="PTHR23421">
    <property type="entry name" value="BETA-GALACTOSIDASE RELATED"/>
    <property type="match status" value="1"/>
</dbReference>
<dbReference type="EMBL" id="AP012029">
    <property type="protein sequence ID" value="BAJ65004.1"/>
    <property type="molecule type" value="Genomic_DNA"/>
</dbReference>
<evidence type="ECO:0000256" key="2">
    <source>
        <dbReference type="ARBA" id="ARBA00009809"/>
    </source>
</evidence>
<dbReference type="Pfam" id="PF21467">
    <property type="entry name" value="BetaGal_gal-bd"/>
    <property type="match status" value="1"/>
</dbReference>
<evidence type="ECO:0000256" key="6">
    <source>
        <dbReference type="ARBA" id="ARBA00023180"/>
    </source>
</evidence>
<dbReference type="HOGENOM" id="CLU_007853_7_2_0"/>
<feature type="domain" description="Beta-galactosidase galactose-binding" evidence="11">
    <location>
        <begin position="500"/>
        <end position="559"/>
    </location>
</feature>
<dbReference type="InterPro" id="IPR031330">
    <property type="entry name" value="Gly_Hdrlase_35_cat"/>
</dbReference>
<keyword evidence="4" id="KW-0732">Signal</keyword>
<dbReference type="Gene3D" id="2.60.120.260">
    <property type="entry name" value="Galactose-binding domain-like"/>
    <property type="match status" value="2"/>
</dbReference>
<evidence type="ECO:0000256" key="5">
    <source>
        <dbReference type="ARBA" id="ARBA00022801"/>
    </source>
</evidence>
<name>E8N257_ANATU</name>
<evidence type="ECO:0000256" key="4">
    <source>
        <dbReference type="ARBA" id="ARBA00022729"/>
    </source>
</evidence>
<dbReference type="EC" id="3.2.1.23" evidence="3"/>